<reference evidence="3" key="1">
    <citation type="submission" date="2017-11" db="EMBL/GenBank/DDBJ databases">
        <authorList>
            <person name="Kuznetsova I."/>
            <person name="Sazanova A."/>
            <person name="Chirak E."/>
            <person name="Safronova V."/>
            <person name="Willems A."/>
        </authorList>
    </citation>
    <scope>NUCLEOTIDE SEQUENCE [LARGE SCALE GENOMIC DNA]</scope>
    <source>
        <strain evidence="3">CCBAU 03422</strain>
    </source>
</reference>
<evidence type="ECO:0008006" key="4">
    <source>
        <dbReference type="Google" id="ProtNLM"/>
    </source>
</evidence>
<dbReference type="EMBL" id="PGGM01000005">
    <property type="protein sequence ID" value="PSH63932.1"/>
    <property type="molecule type" value="Genomic_DNA"/>
</dbReference>
<feature type="signal peptide" evidence="1">
    <location>
        <begin position="1"/>
        <end position="21"/>
    </location>
</feature>
<organism evidence="2 3">
    <name type="scientific">Phyllobacterium sophorae</name>
    <dbReference type="NCBI Taxonomy" id="1520277"/>
    <lineage>
        <taxon>Bacteria</taxon>
        <taxon>Pseudomonadati</taxon>
        <taxon>Pseudomonadota</taxon>
        <taxon>Alphaproteobacteria</taxon>
        <taxon>Hyphomicrobiales</taxon>
        <taxon>Phyllobacteriaceae</taxon>
        <taxon>Phyllobacterium</taxon>
    </lineage>
</organism>
<dbReference type="InterPro" id="IPR006311">
    <property type="entry name" value="TAT_signal"/>
</dbReference>
<proteinExistence type="predicted"/>
<keyword evidence="3" id="KW-1185">Reference proteome</keyword>
<keyword evidence="1" id="KW-0732">Signal</keyword>
<comment type="caution">
    <text evidence="2">The sequence shown here is derived from an EMBL/GenBank/DDBJ whole genome shotgun (WGS) entry which is preliminary data.</text>
</comment>
<evidence type="ECO:0000313" key="3">
    <source>
        <dbReference type="Proteomes" id="UP000241764"/>
    </source>
</evidence>
<evidence type="ECO:0000313" key="2">
    <source>
        <dbReference type="EMBL" id="PSH63932.1"/>
    </source>
</evidence>
<sequence>MTSRRAALTSIFALGLFAVSACTTDGASRAPAYSGPTKTIRGYLQGPPYYQLTASSVVFVAAHDATGGNSAPMPKLASTSFTLGRNVTFPVGYEIAVPASGPKRVALAVEIRRAGAVIFSNDRMYSQTTGSNLDIPMREAPPKLKLRGRL</sequence>
<accession>A0A2P7BBY2</accession>
<dbReference type="AlphaFoldDB" id="A0A2P7BBY2"/>
<evidence type="ECO:0000256" key="1">
    <source>
        <dbReference type="SAM" id="SignalP"/>
    </source>
</evidence>
<dbReference type="OrthoDB" id="8115109at2"/>
<protein>
    <recommendedName>
        <fullName evidence="4">Lipoprotein</fullName>
    </recommendedName>
</protein>
<dbReference type="PROSITE" id="PS51318">
    <property type="entry name" value="TAT"/>
    <property type="match status" value="1"/>
</dbReference>
<dbReference type="PROSITE" id="PS51257">
    <property type="entry name" value="PROKAR_LIPOPROTEIN"/>
    <property type="match status" value="1"/>
</dbReference>
<name>A0A2P7BBY2_9HYPH</name>
<dbReference type="RefSeq" id="WP_106664328.1">
    <property type="nucleotide sequence ID" value="NZ_PGGM01000005.1"/>
</dbReference>
<dbReference type="Proteomes" id="UP000241764">
    <property type="component" value="Unassembled WGS sequence"/>
</dbReference>
<gene>
    <name evidence="2" type="ORF">CU103_12815</name>
</gene>
<feature type="chain" id="PRO_5015175258" description="Lipoprotein" evidence="1">
    <location>
        <begin position="22"/>
        <end position="150"/>
    </location>
</feature>